<proteinExistence type="predicted"/>
<evidence type="ECO:0000313" key="2">
    <source>
        <dbReference type="Proteomes" id="UP000191554"/>
    </source>
</evidence>
<reference evidence="1 2" key="1">
    <citation type="submission" date="2017-03" db="EMBL/GenBank/DDBJ databases">
        <title>Genome sequence of Clostridium hungatei DSM 14427.</title>
        <authorList>
            <person name="Poehlein A."/>
            <person name="Daniel R."/>
        </authorList>
    </citation>
    <scope>NUCLEOTIDE SEQUENCE [LARGE SCALE GENOMIC DNA]</scope>
    <source>
        <strain evidence="1 2">DSM 14427</strain>
    </source>
</reference>
<gene>
    <name evidence="1" type="ORF">CLHUN_09620</name>
</gene>
<dbReference type="AlphaFoldDB" id="A0A1V4SP59"/>
<dbReference type="EMBL" id="MZGX01000004">
    <property type="protein sequence ID" value="OPX45583.1"/>
    <property type="molecule type" value="Genomic_DNA"/>
</dbReference>
<protein>
    <submittedName>
        <fullName evidence="1">Uncharacterized protein</fullName>
    </submittedName>
</protein>
<sequence length="66" mass="7500">MHESPIQLTNIMKPLEGPVNSVGGMIEQVTGQGSRQCKHCRRKQEKGKELRPIKGKYRLCLQINII</sequence>
<comment type="caution">
    <text evidence="1">The sequence shown here is derived from an EMBL/GenBank/DDBJ whole genome shotgun (WGS) entry which is preliminary data.</text>
</comment>
<dbReference type="Proteomes" id="UP000191554">
    <property type="component" value="Unassembled WGS sequence"/>
</dbReference>
<evidence type="ECO:0000313" key="1">
    <source>
        <dbReference type="EMBL" id="OPX45583.1"/>
    </source>
</evidence>
<organism evidence="1 2">
    <name type="scientific">Ruminiclostridium hungatei</name>
    <name type="common">Clostridium hungatei</name>
    <dbReference type="NCBI Taxonomy" id="48256"/>
    <lineage>
        <taxon>Bacteria</taxon>
        <taxon>Bacillati</taxon>
        <taxon>Bacillota</taxon>
        <taxon>Clostridia</taxon>
        <taxon>Eubacteriales</taxon>
        <taxon>Oscillospiraceae</taxon>
        <taxon>Ruminiclostridium</taxon>
    </lineage>
</organism>
<name>A0A1V4SP59_RUMHU</name>
<keyword evidence="2" id="KW-1185">Reference proteome</keyword>
<accession>A0A1V4SP59</accession>